<feature type="region of interest" description="Disordered" evidence="1">
    <location>
        <begin position="19"/>
        <end position="49"/>
    </location>
</feature>
<dbReference type="AlphaFoldDB" id="A0A6H5GAI3"/>
<dbReference type="EMBL" id="CADCXU010008711">
    <property type="protein sequence ID" value="CAA9999374.1"/>
    <property type="molecule type" value="Genomic_DNA"/>
</dbReference>
<protein>
    <submittedName>
        <fullName evidence="2">Uncharacterized protein</fullName>
    </submittedName>
</protein>
<accession>A0A6H5GAI3</accession>
<name>A0A6H5GAI3_9HEMI</name>
<evidence type="ECO:0000256" key="1">
    <source>
        <dbReference type="SAM" id="MobiDB-lite"/>
    </source>
</evidence>
<evidence type="ECO:0000313" key="2">
    <source>
        <dbReference type="EMBL" id="CAA9999374.1"/>
    </source>
</evidence>
<organism evidence="2 3">
    <name type="scientific">Nesidiocoris tenuis</name>
    <dbReference type="NCBI Taxonomy" id="355587"/>
    <lineage>
        <taxon>Eukaryota</taxon>
        <taxon>Metazoa</taxon>
        <taxon>Ecdysozoa</taxon>
        <taxon>Arthropoda</taxon>
        <taxon>Hexapoda</taxon>
        <taxon>Insecta</taxon>
        <taxon>Pterygota</taxon>
        <taxon>Neoptera</taxon>
        <taxon>Paraneoptera</taxon>
        <taxon>Hemiptera</taxon>
        <taxon>Heteroptera</taxon>
        <taxon>Panheteroptera</taxon>
        <taxon>Cimicomorpha</taxon>
        <taxon>Miridae</taxon>
        <taxon>Dicyphina</taxon>
        <taxon>Nesidiocoris</taxon>
    </lineage>
</organism>
<gene>
    <name evidence="2" type="ORF">NTEN_LOCUS5657</name>
</gene>
<proteinExistence type="predicted"/>
<evidence type="ECO:0000313" key="3">
    <source>
        <dbReference type="Proteomes" id="UP000479000"/>
    </source>
</evidence>
<reference evidence="2 3" key="1">
    <citation type="submission" date="2020-02" db="EMBL/GenBank/DDBJ databases">
        <authorList>
            <person name="Ferguson B K."/>
        </authorList>
    </citation>
    <scope>NUCLEOTIDE SEQUENCE [LARGE SCALE GENOMIC DNA]</scope>
</reference>
<dbReference type="Proteomes" id="UP000479000">
    <property type="component" value="Unassembled WGS sequence"/>
</dbReference>
<sequence length="49" mass="5683">MPRRRKDPILYYETRYGKRSKSSCTKSLPLLASPKLTEKAPKCNSRPND</sequence>
<keyword evidence="3" id="KW-1185">Reference proteome</keyword>